<dbReference type="RefSeq" id="WP_282545844.1">
    <property type="nucleotide sequence ID" value="NZ_JASCIQ010000038.1"/>
</dbReference>
<evidence type="ECO:0000313" key="3">
    <source>
        <dbReference type="Proteomes" id="UP001223978"/>
    </source>
</evidence>
<evidence type="ECO:0000256" key="1">
    <source>
        <dbReference type="SAM" id="MobiDB-lite"/>
    </source>
</evidence>
<comment type="caution">
    <text evidence="2">The sequence shown here is derived from an EMBL/GenBank/DDBJ whole genome shotgun (WGS) entry which is preliminary data.</text>
</comment>
<protein>
    <recommendedName>
        <fullName evidence="4">LytR/CpsA/Psr regulator C-terminal domain-containing protein</fullName>
    </recommendedName>
</protein>
<organism evidence="2 3">
    <name type="scientific">Streptomyces cavernicola</name>
    <dbReference type="NCBI Taxonomy" id="3043613"/>
    <lineage>
        <taxon>Bacteria</taxon>
        <taxon>Bacillati</taxon>
        <taxon>Actinomycetota</taxon>
        <taxon>Actinomycetes</taxon>
        <taxon>Kitasatosporales</taxon>
        <taxon>Streptomycetaceae</taxon>
        <taxon>Streptomyces</taxon>
    </lineage>
</organism>
<feature type="compositionally biased region" description="Low complexity" evidence="1">
    <location>
        <begin position="161"/>
        <end position="171"/>
    </location>
</feature>
<evidence type="ECO:0008006" key="4">
    <source>
        <dbReference type="Google" id="ProtNLM"/>
    </source>
</evidence>
<name>A0ABT6SIY9_9ACTN</name>
<reference evidence="2 3" key="1">
    <citation type="submission" date="2023-05" db="EMBL/GenBank/DDBJ databases">
        <title>Draft genome sequence of Streptomyces sp. B-S-A6 isolated from a cave soil in Thailand.</title>
        <authorList>
            <person name="Chamroensaksri N."/>
            <person name="Muangham S."/>
        </authorList>
    </citation>
    <scope>NUCLEOTIDE SEQUENCE [LARGE SCALE GENOMIC DNA]</scope>
    <source>
        <strain evidence="2 3">B-S-A6</strain>
    </source>
</reference>
<dbReference type="Proteomes" id="UP001223978">
    <property type="component" value="Unassembled WGS sequence"/>
</dbReference>
<accession>A0ABT6SIY9</accession>
<dbReference type="EMBL" id="JASCIQ010000038">
    <property type="protein sequence ID" value="MDI3407940.1"/>
    <property type="molecule type" value="Genomic_DNA"/>
</dbReference>
<evidence type="ECO:0000313" key="2">
    <source>
        <dbReference type="EMBL" id="MDI3407940.1"/>
    </source>
</evidence>
<keyword evidence="3" id="KW-1185">Reference proteome</keyword>
<gene>
    <name evidence="2" type="ORF">QIS96_29510</name>
</gene>
<feature type="region of interest" description="Disordered" evidence="1">
    <location>
        <begin position="148"/>
        <end position="192"/>
    </location>
</feature>
<sequence length="192" mass="21056">MTDSGKNAPLPVKSQSRAEYEVRALIDLLAAEIGSEVDTETVDKNFRECRGKQGEEASDGRFDLGYSVAVPHPRAEYNSGLQRLRKKLEAKGYKVTDYREGDWRNILLYAKGGDSNYFVSVGASKPPYDEMVVYVTTPCFLPPGVEQEQVSAPLPHPQRDATPAAPVIAAPAPTPSRQPDSGEHPTLVRHFG</sequence>
<proteinExistence type="predicted"/>